<evidence type="ECO:0000313" key="15">
    <source>
        <dbReference type="Proteomes" id="UP000332594"/>
    </source>
</evidence>
<dbReference type="GeneID" id="57504470"/>
<dbReference type="GO" id="GO:1903607">
    <property type="term" value="P:cytochrome c biosynthetic process"/>
    <property type="evidence" value="ECO:0007669"/>
    <property type="project" value="TreeGrafter"/>
</dbReference>
<accession>A0A1V2BGG6</accession>
<feature type="transmembrane region" description="Helical" evidence="12">
    <location>
        <begin position="20"/>
        <end position="41"/>
    </location>
</feature>
<keyword evidence="8 12" id="KW-0812">Transmembrane</keyword>
<organism evidence="14 15">
    <name type="scientific">Raoultella terrigena</name>
    <name type="common">Klebsiella terrigena</name>
    <dbReference type="NCBI Taxonomy" id="577"/>
    <lineage>
        <taxon>Bacteria</taxon>
        <taxon>Pseudomonadati</taxon>
        <taxon>Pseudomonadota</taxon>
        <taxon>Gammaproteobacteria</taxon>
        <taxon>Enterobacterales</taxon>
        <taxon>Enterobacteriaceae</taxon>
        <taxon>Klebsiella/Raoultella group</taxon>
        <taxon>Raoultella</taxon>
    </lineage>
</organism>
<keyword evidence="11 12" id="KW-0472">Membrane</keyword>
<evidence type="ECO:0000256" key="3">
    <source>
        <dbReference type="ARBA" id="ARBA00008741"/>
    </source>
</evidence>
<evidence type="ECO:0000313" key="14">
    <source>
        <dbReference type="EMBL" id="VFS74518.1"/>
    </source>
</evidence>
<dbReference type="RefSeq" id="WP_041145980.1">
    <property type="nucleotide sequence ID" value="NZ_BJNO01000025.1"/>
</dbReference>
<reference evidence="13 16" key="2">
    <citation type="submission" date="2020-10" db="EMBL/GenBank/DDBJ databases">
        <title>Resistance determinants and their genetic context in bacteria from a longitudinal study of pigs reared under conventional and antibiotic-free husbandry practices.</title>
        <authorList>
            <person name="Poulin-Laprade D."/>
            <person name="Brouard J.-S."/>
            <person name="Gagnon N."/>
            <person name="Turcotte A."/>
            <person name="Langlois A."/>
            <person name="Matte J.J."/>
            <person name="Carrillo C.D."/>
            <person name="Zaheer R."/>
            <person name="McAllister T."/>
            <person name="Topp E."/>
            <person name="Talbot G."/>
        </authorList>
    </citation>
    <scope>NUCLEOTIDE SEQUENCE [LARGE SCALE GENOMIC DNA]</scope>
    <source>
        <strain evidence="13 16">Res13-Abat-PEB01-P1-04-A</strain>
    </source>
</reference>
<evidence type="ECO:0000256" key="6">
    <source>
        <dbReference type="ARBA" id="ARBA00022475"/>
    </source>
</evidence>
<evidence type="ECO:0000313" key="16">
    <source>
        <dbReference type="Proteomes" id="UP000594500"/>
    </source>
</evidence>
<sequence>MSPAFSSFAAFLAMGGYAPYVWLAAAAALAGFGLLTAHTLWQRRALFSEVRRQQARDRRIAAARVRDREAADADAS</sequence>
<comment type="similarity">
    <text evidence="3 12">Belongs to the CcmD/CycX/HelD family.</text>
</comment>
<reference evidence="14 15" key="1">
    <citation type="submission" date="2019-03" db="EMBL/GenBank/DDBJ databases">
        <authorList>
            <consortium name="Pathogen Informatics"/>
        </authorList>
    </citation>
    <scope>NUCLEOTIDE SEQUENCE [LARGE SCALE GENOMIC DNA]</scope>
    <source>
        <strain evidence="14 15">NCTC13038</strain>
    </source>
</reference>
<evidence type="ECO:0000256" key="2">
    <source>
        <dbReference type="ARBA" id="ARBA00004377"/>
    </source>
</evidence>
<gene>
    <name evidence="14" type="primary">ccmD</name>
    <name evidence="13" type="ORF">IMO34_10745</name>
    <name evidence="14" type="ORF">NCTC13038_03221</name>
</gene>
<keyword evidence="10 12" id="KW-1133">Transmembrane helix</keyword>
<keyword evidence="5 12" id="KW-0813">Transport</keyword>
<dbReference type="PANTHER" id="PTHR37531">
    <property type="entry name" value="HEME EXPORTER PROTEIN D"/>
    <property type="match status" value="1"/>
</dbReference>
<dbReference type="AlphaFoldDB" id="A0A1V2BGG6"/>
<dbReference type="Pfam" id="PF04995">
    <property type="entry name" value="CcmD"/>
    <property type="match status" value="1"/>
</dbReference>
<comment type="subcellular location">
    <subcellularLocation>
        <location evidence="2 12">Cell inner membrane</location>
        <topology evidence="2 12">Single-pass membrane protein</topology>
    </subcellularLocation>
</comment>
<dbReference type="Proteomes" id="UP000594500">
    <property type="component" value="Chromosome"/>
</dbReference>
<dbReference type="PANTHER" id="PTHR37531:SF1">
    <property type="entry name" value="HEME EXPORTER PROTEIN D"/>
    <property type="match status" value="1"/>
</dbReference>
<dbReference type="GO" id="GO:0017004">
    <property type="term" value="P:cytochrome complex assembly"/>
    <property type="evidence" value="ECO:0007669"/>
    <property type="project" value="UniProtKB-KW"/>
</dbReference>
<dbReference type="NCBIfam" id="TIGR03141">
    <property type="entry name" value="cytochro_ccmD"/>
    <property type="match status" value="1"/>
</dbReference>
<protein>
    <recommendedName>
        <fullName evidence="4 12">Heme exporter protein D</fullName>
    </recommendedName>
</protein>
<comment type="function">
    <text evidence="1 12">Required for the export of heme to the periplasm for the biogenesis of c-type cytochromes.</text>
</comment>
<keyword evidence="7 12" id="KW-0997">Cell inner membrane</keyword>
<proteinExistence type="inferred from homology"/>
<evidence type="ECO:0000256" key="4">
    <source>
        <dbReference type="ARBA" id="ARBA00016461"/>
    </source>
</evidence>
<evidence type="ECO:0000256" key="9">
    <source>
        <dbReference type="ARBA" id="ARBA00022748"/>
    </source>
</evidence>
<evidence type="ECO:0000256" key="7">
    <source>
        <dbReference type="ARBA" id="ARBA00022519"/>
    </source>
</evidence>
<evidence type="ECO:0000256" key="12">
    <source>
        <dbReference type="RuleBase" id="RU363101"/>
    </source>
</evidence>
<evidence type="ECO:0000256" key="5">
    <source>
        <dbReference type="ARBA" id="ARBA00022448"/>
    </source>
</evidence>
<dbReference type="GO" id="GO:0015886">
    <property type="term" value="P:heme transport"/>
    <property type="evidence" value="ECO:0007669"/>
    <property type="project" value="InterPro"/>
</dbReference>
<dbReference type="InterPro" id="IPR052075">
    <property type="entry name" value="Heme_exporter_D"/>
</dbReference>
<dbReference type="InterPro" id="IPR007078">
    <property type="entry name" value="Haem_export_protD_CcmD"/>
</dbReference>
<dbReference type="GO" id="GO:0005886">
    <property type="term" value="C:plasma membrane"/>
    <property type="evidence" value="ECO:0007669"/>
    <property type="project" value="UniProtKB-SubCell"/>
</dbReference>
<name>A0A1V2BGG6_RAOTE</name>
<keyword evidence="6 12" id="KW-1003">Cell membrane</keyword>
<dbReference type="EMBL" id="CAADJG010000002">
    <property type="protein sequence ID" value="VFS74518.1"/>
    <property type="molecule type" value="Genomic_DNA"/>
</dbReference>
<dbReference type="Proteomes" id="UP000332594">
    <property type="component" value="Unassembled WGS sequence"/>
</dbReference>
<evidence type="ECO:0000256" key="8">
    <source>
        <dbReference type="ARBA" id="ARBA00022692"/>
    </source>
</evidence>
<evidence type="ECO:0000256" key="11">
    <source>
        <dbReference type="ARBA" id="ARBA00023136"/>
    </source>
</evidence>
<evidence type="ECO:0000313" key="13">
    <source>
        <dbReference type="EMBL" id="QPF10801.1"/>
    </source>
</evidence>
<dbReference type="EMBL" id="CP062916">
    <property type="protein sequence ID" value="QPF10801.1"/>
    <property type="molecule type" value="Genomic_DNA"/>
</dbReference>
<evidence type="ECO:0000256" key="10">
    <source>
        <dbReference type="ARBA" id="ARBA00022989"/>
    </source>
</evidence>
<evidence type="ECO:0000256" key="1">
    <source>
        <dbReference type="ARBA" id="ARBA00002442"/>
    </source>
</evidence>
<keyword evidence="9 12" id="KW-0201">Cytochrome c-type biogenesis</keyword>